<gene>
    <name evidence="4" type="ORF">SAPINGB_P003881</name>
</gene>
<protein>
    <recommendedName>
        <fullName evidence="3">ELYS-like domain-containing protein</fullName>
    </recommendedName>
</protein>
<keyword evidence="5" id="KW-1185">Reference proteome</keyword>
<reference evidence="4 5" key="1">
    <citation type="submission" date="2019-09" db="EMBL/GenBank/DDBJ databases">
        <authorList>
            <person name="Brejova B."/>
        </authorList>
    </citation>
    <scope>NUCLEOTIDE SEQUENCE [LARGE SCALE GENOMIC DNA]</scope>
</reference>
<dbReference type="OrthoDB" id="20729at2759"/>
<dbReference type="AlphaFoldDB" id="A0A5E8BTV0"/>
<dbReference type="GeneID" id="43582696"/>
<dbReference type="InterPro" id="IPR025151">
    <property type="entry name" value="ELYS_dom"/>
</dbReference>
<sequence>MTAQPTSDTTAEQDSFAVTLIKAIPKSPYDDLGLYQQILSNRTALGGRLFIDLMAADIVALSPQSPSDPFPFETWNTLYPPQNKAGLTRLLQTIENNTPTGTRAASLIYYLFLDYPQSLLPPGESLAKYYAEVTDLPQAYLHLVQGLHALDTRDYVRGLAALADPDIVPSYTEQIVAAFIRAQTQSASIHTSTAAAAAASAAAKREESVNSDNSTFLTGGYSLAIAYMTAKAPQIVTQPVIEAYVKVLCQTSLYAALDFIRCVDDISPSKEQAEPLASRDPYDDISAKTALLKVMIDSVLVFKHSPKSSLQSPSKRLFKAAPMAWRFANLPFSVTESRTVATILLNIVTLSNLTTSTESSSFTLKNNLERASMAKDILLLRALHTGETDLAVKVAALGGSSRSGITKTNGKYGELDFSDLARGVEIWDNGE</sequence>
<feature type="domain" description="ELYS-like" evidence="3">
    <location>
        <begin position="48"/>
        <end position="344"/>
    </location>
</feature>
<keyword evidence="2" id="KW-0539">Nucleus</keyword>
<dbReference type="GO" id="GO:0005634">
    <property type="term" value="C:nucleus"/>
    <property type="evidence" value="ECO:0007669"/>
    <property type="project" value="UniProtKB-SubCell"/>
</dbReference>
<proteinExistence type="predicted"/>
<dbReference type="Proteomes" id="UP000398389">
    <property type="component" value="Unassembled WGS sequence"/>
</dbReference>
<dbReference type="EMBL" id="CABVLU010000003">
    <property type="protein sequence ID" value="VVT54049.1"/>
    <property type="molecule type" value="Genomic_DNA"/>
</dbReference>
<evidence type="ECO:0000256" key="2">
    <source>
        <dbReference type="ARBA" id="ARBA00023242"/>
    </source>
</evidence>
<comment type="subcellular location">
    <subcellularLocation>
        <location evidence="1">Nucleus</location>
    </subcellularLocation>
</comment>
<accession>A0A5E8BTV0</accession>
<dbReference type="RefSeq" id="XP_031854487.1">
    <property type="nucleotide sequence ID" value="XM_031998596.1"/>
</dbReference>
<evidence type="ECO:0000259" key="3">
    <source>
        <dbReference type="Pfam" id="PF13934"/>
    </source>
</evidence>
<evidence type="ECO:0000313" key="4">
    <source>
        <dbReference type="EMBL" id="VVT54049.1"/>
    </source>
</evidence>
<dbReference type="Pfam" id="PF13934">
    <property type="entry name" value="ELYS"/>
    <property type="match status" value="1"/>
</dbReference>
<evidence type="ECO:0000313" key="5">
    <source>
        <dbReference type="Proteomes" id="UP000398389"/>
    </source>
</evidence>
<organism evidence="4 5">
    <name type="scientific">Magnusiomyces paraingens</name>
    <dbReference type="NCBI Taxonomy" id="2606893"/>
    <lineage>
        <taxon>Eukaryota</taxon>
        <taxon>Fungi</taxon>
        <taxon>Dikarya</taxon>
        <taxon>Ascomycota</taxon>
        <taxon>Saccharomycotina</taxon>
        <taxon>Dipodascomycetes</taxon>
        <taxon>Dipodascales</taxon>
        <taxon>Dipodascaceae</taxon>
        <taxon>Magnusiomyces</taxon>
    </lineage>
</organism>
<evidence type="ECO:0000256" key="1">
    <source>
        <dbReference type="ARBA" id="ARBA00004123"/>
    </source>
</evidence>
<name>A0A5E8BTV0_9ASCO</name>